<evidence type="ECO:0000313" key="2">
    <source>
        <dbReference type="Proteomes" id="UP000037697"/>
    </source>
</evidence>
<comment type="caution">
    <text evidence="1">The sequence shown here is derived from an EMBL/GenBank/DDBJ whole genome shotgun (WGS) entry which is preliminary data.</text>
</comment>
<dbReference type="AlphaFoldDB" id="A0AAW3J4Z8"/>
<organism evidence="1 2">
    <name type="scientific">Vibrio parahaemolyticus</name>
    <dbReference type="NCBI Taxonomy" id="670"/>
    <lineage>
        <taxon>Bacteria</taxon>
        <taxon>Pseudomonadati</taxon>
        <taxon>Pseudomonadota</taxon>
        <taxon>Gammaproteobacteria</taxon>
        <taxon>Vibrionales</taxon>
        <taxon>Vibrionaceae</taxon>
        <taxon>Vibrio</taxon>
    </lineage>
</organism>
<reference evidence="1 2" key="1">
    <citation type="submission" date="2015-07" db="EMBL/GenBank/DDBJ databases">
        <title>Foodborne Vibrio parahaemolyticus Isolates.</title>
        <authorList>
            <person name="Ronholm J."/>
            <person name="Petronella N."/>
            <person name="Kenwell R."/>
            <person name="Banerjee S."/>
        </authorList>
    </citation>
    <scope>NUCLEOTIDE SEQUENCE [LARGE SCALE GENOMIC DNA]</scope>
    <source>
        <strain evidence="1 2">HS-06-05</strain>
    </source>
</reference>
<dbReference type="Gene3D" id="1.10.1200.10">
    <property type="entry name" value="ACP-like"/>
    <property type="match status" value="1"/>
</dbReference>
<accession>A0AAW3J4Z8</accession>
<dbReference type="EMBL" id="LIRS01000003">
    <property type="protein sequence ID" value="KOY42652.1"/>
    <property type="molecule type" value="Genomic_DNA"/>
</dbReference>
<dbReference type="InterPro" id="IPR036736">
    <property type="entry name" value="ACP-like_sf"/>
</dbReference>
<evidence type="ECO:0000313" key="1">
    <source>
        <dbReference type="EMBL" id="KOY42652.1"/>
    </source>
</evidence>
<gene>
    <name evidence="1" type="ORF">ACX05_00175</name>
</gene>
<sequence length="72" mass="8193">MNKEQFLEELTEVLQLDDVVSESTNLQELEEWDSMAHLGVISMFDIEFSKSITNAELKEIEMVSELMALAGL</sequence>
<protein>
    <recommendedName>
        <fullName evidence="3">Acyl carrier protein</fullName>
    </recommendedName>
</protein>
<dbReference type="RefSeq" id="WP_017449090.1">
    <property type="nucleotide sequence ID" value="NZ_CAJDZF010000007.1"/>
</dbReference>
<evidence type="ECO:0008006" key="3">
    <source>
        <dbReference type="Google" id="ProtNLM"/>
    </source>
</evidence>
<proteinExistence type="predicted"/>
<name>A0AAW3J4Z8_VIBPH</name>
<dbReference type="Proteomes" id="UP000037697">
    <property type="component" value="Unassembled WGS sequence"/>
</dbReference>